<feature type="domain" description="HTH OST-type" evidence="2">
    <location>
        <begin position="334"/>
        <end position="411"/>
    </location>
</feature>
<dbReference type="CDD" id="cd11297">
    <property type="entry name" value="PIN_LabA-like_N_1"/>
    <property type="match status" value="1"/>
</dbReference>
<dbReference type="PROSITE" id="PS51644">
    <property type="entry name" value="HTH_OST"/>
    <property type="match status" value="1"/>
</dbReference>
<name>R8BQF1_PHAM7</name>
<dbReference type="PANTHER" id="PTHR35811:SF1">
    <property type="entry name" value="HTH OST-TYPE DOMAIN-CONTAINING PROTEIN"/>
    <property type="match status" value="1"/>
</dbReference>
<dbReference type="CDD" id="cd10146">
    <property type="entry name" value="LabA_like_C"/>
    <property type="match status" value="1"/>
</dbReference>
<dbReference type="KEGG" id="tmn:UCRPA7_2910"/>
<organism evidence="3 4">
    <name type="scientific">Phaeoacremonium minimum (strain UCR-PA7)</name>
    <name type="common">Esca disease fungus</name>
    <name type="synonym">Togninia minima</name>
    <dbReference type="NCBI Taxonomy" id="1286976"/>
    <lineage>
        <taxon>Eukaryota</taxon>
        <taxon>Fungi</taxon>
        <taxon>Dikarya</taxon>
        <taxon>Ascomycota</taxon>
        <taxon>Pezizomycotina</taxon>
        <taxon>Sordariomycetes</taxon>
        <taxon>Sordariomycetidae</taxon>
        <taxon>Togniniales</taxon>
        <taxon>Togniniaceae</taxon>
        <taxon>Phaeoacremonium</taxon>
    </lineage>
</organism>
<dbReference type="Pfam" id="PF00491">
    <property type="entry name" value="Arginase"/>
    <property type="match status" value="1"/>
</dbReference>
<accession>R8BQF1</accession>
<evidence type="ECO:0000256" key="1">
    <source>
        <dbReference type="SAM" id="MobiDB-lite"/>
    </source>
</evidence>
<dbReference type="OrthoDB" id="5205629at2759"/>
<dbReference type="GO" id="GO:0046872">
    <property type="term" value="F:metal ion binding"/>
    <property type="evidence" value="ECO:0007669"/>
    <property type="project" value="InterPro"/>
</dbReference>
<dbReference type="Pfam" id="PF01936">
    <property type="entry name" value="NYN"/>
    <property type="match status" value="1"/>
</dbReference>
<dbReference type="InterPro" id="IPR021139">
    <property type="entry name" value="NYN"/>
</dbReference>
<dbReference type="EMBL" id="KB932987">
    <property type="protein sequence ID" value="EOO01608.1"/>
    <property type="molecule type" value="Genomic_DNA"/>
</dbReference>
<dbReference type="RefSeq" id="XP_007913665.1">
    <property type="nucleotide sequence ID" value="XM_007915474.1"/>
</dbReference>
<evidence type="ECO:0000313" key="4">
    <source>
        <dbReference type="Proteomes" id="UP000014074"/>
    </source>
</evidence>
<protein>
    <recommendedName>
        <fullName evidence="2">HTH OST-type domain-containing protein</fullName>
    </recommendedName>
</protein>
<dbReference type="Gene3D" id="3.30.420.610">
    <property type="entry name" value="LOTUS domain-like"/>
    <property type="match status" value="1"/>
</dbReference>
<dbReference type="eggNOG" id="ENOG502SKYD">
    <property type="taxonomic scope" value="Eukaryota"/>
</dbReference>
<dbReference type="Gene3D" id="3.40.800.10">
    <property type="entry name" value="Ureohydrolase domain"/>
    <property type="match status" value="1"/>
</dbReference>
<dbReference type="GO" id="GO:0004540">
    <property type="term" value="F:RNA nuclease activity"/>
    <property type="evidence" value="ECO:0007669"/>
    <property type="project" value="InterPro"/>
</dbReference>
<dbReference type="HOGENOM" id="CLU_657531_0_0_1"/>
<dbReference type="Gene3D" id="3.40.50.1010">
    <property type="entry name" value="5'-nuclease"/>
    <property type="match status" value="1"/>
</dbReference>
<evidence type="ECO:0000313" key="3">
    <source>
        <dbReference type="EMBL" id="EOO01608.1"/>
    </source>
</evidence>
<dbReference type="GeneID" id="19323207"/>
<gene>
    <name evidence="3" type="ORF">UCRPA7_2910</name>
</gene>
<dbReference type="InterPro" id="IPR041966">
    <property type="entry name" value="LOTUS-like"/>
</dbReference>
<reference evidence="4" key="1">
    <citation type="journal article" date="2013" name="Genome Announc.">
        <title>Draft genome sequence of the ascomycete Phaeoacremonium aleophilum strain UCR-PA7, a causal agent of the esca disease complex in grapevines.</title>
        <authorList>
            <person name="Blanco-Ulate B."/>
            <person name="Rolshausen P."/>
            <person name="Cantu D."/>
        </authorList>
    </citation>
    <scope>NUCLEOTIDE SEQUENCE [LARGE SCALE GENOMIC DNA]</scope>
    <source>
        <strain evidence="4">UCR-PA7</strain>
    </source>
</reference>
<dbReference type="PANTHER" id="PTHR35811">
    <property type="entry name" value="SLR1870 PROTEIN"/>
    <property type="match status" value="1"/>
</dbReference>
<keyword evidence="4" id="KW-1185">Reference proteome</keyword>
<evidence type="ECO:0000259" key="2">
    <source>
        <dbReference type="PROSITE" id="PS51644"/>
    </source>
</evidence>
<dbReference type="InterPro" id="IPR006035">
    <property type="entry name" value="Ureohydrolase"/>
</dbReference>
<dbReference type="AlphaFoldDB" id="R8BQF1"/>
<dbReference type="SUPFAM" id="SSF52768">
    <property type="entry name" value="Arginase/deacetylase"/>
    <property type="match status" value="1"/>
</dbReference>
<dbReference type="Pfam" id="PF12872">
    <property type="entry name" value="OST-HTH"/>
    <property type="match status" value="1"/>
</dbReference>
<dbReference type="Proteomes" id="UP000014074">
    <property type="component" value="Unassembled WGS sequence"/>
</dbReference>
<feature type="region of interest" description="Disordered" evidence="1">
    <location>
        <begin position="397"/>
        <end position="418"/>
    </location>
</feature>
<dbReference type="InterPro" id="IPR023696">
    <property type="entry name" value="Ureohydrolase_dom_sf"/>
</dbReference>
<proteinExistence type="predicted"/>
<sequence>MAHLIRIPGALKSMEQFSRPSGEPVCDSSNTVFFGTNMSFAGNKPEHFAYLFDKNYKVVSSASVAREPEQRAKEALEYLEQRVDVIMVHLDVDSIDPGTFPIANLPNYTGVAFEEMMRALKHEPSSPQEPATKKPRISIHEAHLIVTREPLKRPVSIMSGSTTAKLAVLIDADNAQASRIGLLLAEVAKYGTAHVKRAYGDWTGPGLTGWKDQLLRQSIQPIQQFAYTQGKNSTDSAMIIDAMDLLYSGKLDGFCLVSSDSDFTRLASRIRESGLVVYGFGERKTPKPFVAACDKFVYVENLGVENSIFDEELRPQPDKVEVARQRAAADHVQHDFNLERELRRAVGATSDYDGWANLAKVGAFITKQHPDFDARSYGFLKLVDLISATSIFDVESRSPGQGKAPVIEEARLSPSRMT</sequence>
<dbReference type="InterPro" id="IPR025605">
    <property type="entry name" value="OST-HTH/LOTUS_dom"/>
</dbReference>